<keyword evidence="3" id="KW-1185">Reference proteome</keyword>
<name>A0A8J5JX53_HOMAM</name>
<protein>
    <submittedName>
        <fullName evidence="2">Uncharacterized protein</fullName>
    </submittedName>
</protein>
<accession>A0A8J5JX53</accession>
<sequence>MDGMEDDMLWEDEDETEAEATSSDLEFDPYDEAAINVPQDVLEELMISDVDDVNFEGQRRISLELLFSHEELSNENLLELEKLKEQEAEESPQTFSTITLANIEKSLGDMQTCSQTVSDLDPDGECSFKVRNGLQELFSCYTELHWQKKEQAKHDKVPDFLRPVLKSHPYELQPSTYSDICPLFRKKKHQLAPQLKFSPDFQQVSTCIHWF</sequence>
<organism evidence="2 3">
    <name type="scientific">Homarus americanus</name>
    <name type="common">American lobster</name>
    <dbReference type="NCBI Taxonomy" id="6706"/>
    <lineage>
        <taxon>Eukaryota</taxon>
        <taxon>Metazoa</taxon>
        <taxon>Ecdysozoa</taxon>
        <taxon>Arthropoda</taxon>
        <taxon>Crustacea</taxon>
        <taxon>Multicrustacea</taxon>
        <taxon>Malacostraca</taxon>
        <taxon>Eumalacostraca</taxon>
        <taxon>Eucarida</taxon>
        <taxon>Decapoda</taxon>
        <taxon>Pleocyemata</taxon>
        <taxon>Astacidea</taxon>
        <taxon>Nephropoidea</taxon>
        <taxon>Nephropidae</taxon>
        <taxon>Homarus</taxon>
    </lineage>
</organism>
<proteinExistence type="predicted"/>
<evidence type="ECO:0000313" key="2">
    <source>
        <dbReference type="EMBL" id="KAG7163034.1"/>
    </source>
</evidence>
<dbReference type="EMBL" id="JAHLQT010026502">
    <property type="protein sequence ID" value="KAG7163034.1"/>
    <property type="molecule type" value="Genomic_DNA"/>
</dbReference>
<comment type="caution">
    <text evidence="2">The sequence shown here is derived from an EMBL/GenBank/DDBJ whole genome shotgun (WGS) entry which is preliminary data.</text>
</comment>
<dbReference type="AlphaFoldDB" id="A0A8J5JX53"/>
<dbReference type="Proteomes" id="UP000747542">
    <property type="component" value="Unassembled WGS sequence"/>
</dbReference>
<reference evidence="2" key="1">
    <citation type="journal article" date="2021" name="Sci. Adv.">
        <title>The American lobster genome reveals insights on longevity, neural, and immune adaptations.</title>
        <authorList>
            <person name="Polinski J.M."/>
            <person name="Zimin A.V."/>
            <person name="Clark K.F."/>
            <person name="Kohn A.B."/>
            <person name="Sadowski N."/>
            <person name="Timp W."/>
            <person name="Ptitsyn A."/>
            <person name="Khanna P."/>
            <person name="Romanova D.Y."/>
            <person name="Williams P."/>
            <person name="Greenwood S.J."/>
            <person name="Moroz L.L."/>
            <person name="Walt D.R."/>
            <person name="Bodnar A.G."/>
        </authorList>
    </citation>
    <scope>NUCLEOTIDE SEQUENCE</scope>
    <source>
        <strain evidence="2">GMGI-L3</strain>
    </source>
</reference>
<feature type="compositionally biased region" description="Acidic residues" evidence="1">
    <location>
        <begin position="1"/>
        <end position="18"/>
    </location>
</feature>
<evidence type="ECO:0000256" key="1">
    <source>
        <dbReference type="SAM" id="MobiDB-lite"/>
    </source>
</evidence>
<gene>
    <name evidence="2" type="ORF">Hamer_G002087</name>
</gene>
<feature type="region of interest" description="Disordered" evidence="1">
    <location>
        <begin position="1"/>
        <end position="31"/>
    </location>
</feature>
<evidence type="ECO:0000313" key="3">
    <source>
        <dbReference type="Proteomes" id="UP000747542"/>
    </source>
</evidence>